<organism evidence="1">
    <name type="scientific">Arundo donax</name>
    <name type="common">Giant reed</name>
    <name type="synonym">Donax arundinaceus</name>
    <dbReference type="NCBI Taxonomy" id="35708"/>
    <lineage>
        <taxon>Eukaryota</taxon>
        <taxon>Viridiplantae</taxon>
        <taxon>Streptophyta</taxon>
        <taxon>Embryophyta</taxon>
        <taxon>Tracheophyta</taxon>
        <taxon>Spermatophyta</taxon>
        <taxon>Magnoliopsida</taxon>
        <taxon>Liliopsida</taxon>
        <taxon>Poales</taxon>
        <taxon>Poaceae</taxon>
        <taxon>PACMAD clade</taxon>
        <taxon>Arundinoideae</taxon>
        <taxon>Arundineae</taxon>
        <taxon>Arundo</taxon>
    </lineage>
</organism>
<name>A0A0A8ZB98_ARUDO</name>
<accession>A0A0A8ZB98</accession>
<reference evidence="1" key="1">
    <citation type="submission" date="2014-09" db="EMBL/GenBank/DDBJ databases">
        <authorList>
            <person name="Magalhaes I.L.F."/>
            <person name="Oliveira U."/>
            <person name="Santos F.R."/>
            <person name="Vidigal T.H.D.A."/>
            <person name="Brescovit A.D."/>
            <person name="Santos A.J."/>
        </authorList>
    </citation>
    <scope>NUCLEOTIDE SEQUENCE</scope>
    <source>
        <tissue evidence="1">Shoot tissue taken approximately 20 cm above the soil surface</tissue>
    </source>
</reference>
<proteinExistence type="predicted"/>
<protein>
    <submittedName>
        <fullName evidence="1">Uncharacterized protein</fullName>
    </submittedName>
</protein>
<dbReference type="EMBL" id="GBRH01261221">
    <property type="protein sequence ID" value="JAD36674.1"/>
    <property type="molecule type" value="Transcribed_RNA"/>
</dbReference>
<sequence length="20" mass="2230">MDAINISAQIQCWCDCEADT</sequence>
<reference evidence="1" key="2">
    <citation type="journal article" date="2015" name="Data Brief">
        <title>Shoot transcriptome of the giant reed, Arundo donax.</title>
        <authorList>
            <person name="Barrero R.A."/>
            <person name="Guerrero F.D."/>
            <person name="Moolhuijzen P."/>
            <person name="Goolsby J.A."/>
            <person name="Tidwell J."/>
            <person name="Bellgard S.E."/>
            <person name="Bellgard M.I."/>
        </authorList>
    </citation>
    <scope>NUCLEOTIDE SEQUENCE</scope>
    <source>
        <tissue evidence="1">Shoot tissue taken approximately 20 cm above the soil surface</tissue>
    </source>
</reference>
<evidence type="ECO:0000313" key="1">
    <source>
        <dbReference type="EMBL" id="JAD36674.1"/>
    </source>
</evidence>
<dbReference type="AlphaFoldDB" id="A0A0A8ZB98"/>